<proteinExistence type="predicted"/>
<keyword evidence="1" id="KW-1133">Transmembrane helix</keyword>
<dbReference type="AlphaFoldDB" id="A0AAV6MG86"/>
<feature type="transmembrane region" description="Helical" evidence="1">
    <location>
        <begin position="47"/>
        <end position="70"/>
    </location>
</feature>
<comment type="caution">
    <text evidence="2">The sequence shown here is derived from an EMBL/GenBank/DDBJ whole genome shotgun (WGS) entry which is preliminary data.</text>
</comment>
<dbReference type="Proteomes" id="UP000685013">
    <property type="component" value="Chromosome 14"/>
</dbReference>
<evidence type="ECO:0000256" key="1">
    <source>
        <dbReference type="SAM" id="Phobius"/>
    </source>
</evidence>
<keyword evidence="3" id="KW-1185">Reference proteome</keyword>
<sequence>MMEPVAVRRRRWWDWEDGWGNSGLGLVYFGIRLGLGPAYPRAIFGDMGYGAVAIDISLVMLCCSLLVQLAKTWLLDLDRSFEYLRVIC</sequence>
<name>A0AAV6MG86_9ROSI</name>
<evidence type="ECO:0000313" key="2">
    <source>
        <dbReference type="EMBL" id="KAG6580945.1"/>
    </source>
</evidence>
<organism evidence="2 3">
    <name type="scientific">Cucurbita argyrosperma subsp. sororia</name>
    <dbReference type="NCBI Taxonomy" id="37648"/>
    <lineage>
        <taxon>Eukaryota</taxon>
        <taxon>Viridiplantae</taxon>
        <taxon>Streptophyta</taxon>
        <taxon>Embryophyta</taxon>
        <taxon>Tracheophyta</taxon>
        <taxon>Spermatophyta</taxon>
        <taxon>Magnoliopsida</taxon>
        <taxon>eudicotyledons</taxon>
        <taxon>Gunneridae</taxon>
        <taxon>Pentapetalae</taxon>
        <taxon>rosids</taxon>
        <taxon>fabids</taxon>
        <taxon>Cucurbitales</taxon>
        <taxon>Cucurbitaceae</taxon>
        <taxon>Cucurbiteae</taxon>
        <taxon>Cucurbita</taxon>
    </lineage>
</organism>
<evidence type="ECO:0000313" key="3">
    <source>
        <dbReference type="Proteomes" id="UP000685013"/>
    </source>
</evidence>
<accession>A0AAV6MG86</accession>
<reference evidence="2 3" key="1">
    <citation type="journal article" date="2021" name="Hortic Res">
        <title>The domestication of Cucurbita argyrosperma as revealed by the genome of its wild relative.</title>
        <authorList>
            <person name="Barrera-Redondo J."/>
            <person name="Sanchez-de la Vega G."/>
            <person name="Aguirre-Liguori J.A."/>
            <person name="Castellanos-Morales G."/>
            <person name="Gutierrez-Guerrero Y.T."/>
            <person name="Aguirre-Dugua X."/>
            <person name="Aguirre-Planter E."/>
            <person name="Tenaillon M.I."/>
            <person name="Lira-Saade R."/>
            <person name="Eguiarte L.E."/>
        </authorList>
    </citation>
    <scope>NUCLEOTIDE SEQUENCE [LARGE SCALE GENOMIC DNA]</scope>
    <source>
        <strain evidence="2">JBR-2021</strain>
    </source>
</reference>
<gene>
    <name evidence="2" type="ORF">SDJN03_20947</name>
</gene>
<protein>
    <submittedName>
        <fullName evidence="2">Uncharacterized protein</fullName>
    </submittedName>
</protein>
<keyword evidence="1" id="KW-0812">Transmembrane</keyword>
<keyword evidence="1" id="KW-0472">Membrane</keyword>
<feature type="non-terminal residue" evidence="2">
    <location>
        <position position="1"/>
    </location>
</feature>
<dbReference type="EMBL" id="JAGKQH010000014">
    <property type="protein sequence ID" value="KAG6580945.1"/>
    <property type="molecule type" value="Genomic_DNA"/>
</dbReference>